<dbReference type="AlphaFoldDB" id="A0A9D1PNU6"/>
<dbReference type="PANTHER" id="PTHR30246">
    <property type="entry name" value="2-KETO-3-DEOXY-6-PHOSPHOGLUCONATE ALDOLASE"/>
    <property type="match status" value="1"/>
</dbReference>
<dbReference type="GO" id="GO:0008675">
    <property type="term" value="F:2-dehydro-3-deoxy-phosphogluconate aldolase activity"/>
    <property type="evidence" value="ECO:0007669"/>
    <property type="project" value="UniProtKB-EC"/>
</dbReference>
<dbReference type="CDD" id="cd00452">
    <property type="entry name" value="KDPG_aldolase"/>
    <property type="match status" value="1"/>
</dbReference>
<comment type="similarity">
    <text evidence="2">Belongs to the KHG/KDPG aldolase family.</text>
</comment>
<protein>
    <submittedName>
        <fullName evidence="6">Bifunctional 2-keto-4-hydroxyglutarate aldolase/2-keto-3-deoxy-6-phosphogluconate aldolase</fullName>
        <ecNumber evidence="6">4.1.2.14</ecNumber>
        <ecNumber evidence="6">4.1.3.16</ecNumber>
    </submittedName>
</protein>
<evidence type="ECO:0000256" key="5">
    <source>
        <dbReference type="ARBA" id="ARBA00023277"/>
    </source>
</evidence>
<evidence type="ECO:0000256" key="2">
    <source>
        <dbReference type="ARBA" id="ARBA00006906"/>
    </source>
</evidence>
<reference evidence="6" key="2">
    <citation type="submission" date="2021-04" db="EMBL/GenBank/DDBJ databases">
        <authorList>
            <person name="Gilroy R."/>
        </authorList>
    </citation>
    <scope>NUCLEOTIDE SEQUENCE</scope>
    <source>
        <strain evidence="6">5790</strain>
    </source>
</reference>
<name>A0A9D1PNU6_9FIRM</name>
<dbReference type="SUPFAM" id="SSF51569">
    <property type="entry name" value="Aldolase"/>
    <property type="match status" value="1"/>
</dbReference>
<dbReference type="PANTHER" id="PTHR30246:SF1">
    <property type="entry name" value="2-DEHYDRO-3-DEOXY-6-PHOSPHOGALACTONATE ALDOLASE-RELATED"/>
    <property type="match status" value="1"/>
</dbReference>
<dbReference type="Gene3D" id="3.20.20.70">
    <property type="entry name" value="Aldolase class I"/>
    <property type="match status" value="1"/>
</dbReference>
<dbReference type="NCBIfam" id="NF005119">
    <property type="entry name" value="PRK06552.1"/>
    <property type="match status" value="1"/>
</dbReference>
<comment type="caution">
    <text evidence="6">The sequence shown here is derived from an EMBL/GenBank/DDBJ whole genome shotgun (WGS) entry which is preliminary data.</text>
</comment>
<dbReference type="GO" id="GO:0008700">
    <property type="term" value="F:(R,S)-4-hydroxy-2-oxoglutarate aldolase activity"/>
    <property type="evidence" value="ECO:0007669"/>
    <property type="project" value="UniProtKB-EC"/>
</dbReference>
<gene>
    <name evidence="6" type="ORF">H9900_00405</name>
</gene>
<keyword evidence="4 6" id="KW-0456">Lyase</keyword>
<comment type="pathway">
    <text evidence="1">Carbohydrate acid metabolism.</text>
</comment>
<evidence type="ECO:0000313" key="7">
    <source>
        <dbReference type="Proteomes" id="UP000824162"/>
    </source>
</evidence>
<sequence>MEKQQVLKKMTDAGLVAVVRASSAEEAIRISDACLEGGCPSIELTFTVPGAHKVIEALAAKYSNGEMLLGAGTVLDSETARQAILSGANFIVSPGFNAGAAKLCNRYAVPYMPGTMTFTEILTAMEAGADICKVFPGDIVGPNFIKDVKGPLPQAKLMPTGGVDVGNVDKWIKAGAVAVGAGSSLTKGAKTGDYAAITATAKEFIAKIKETRASL</sequence>
<comment type="subunit">
    <text evidence="3">Homotrimer.</text>
</comment>
<dbReference type="Proteomes" id="UP000824162">
    <property type="component" value="Unassembled WGS sequence"/>
</dbReference>
<dbReference type="Pfam" id="PF01081">
    <property type="entry name" value="Aldolase"/>
    <property type="match status" value="1"/>
</dbReference>
<proteinExistence type="inferred from homology"/>
<dbReference type="EMBL" id="DXIJ01000005">
    <property type="protein sequence ID" value="HIV85254.1"/>
    <property type="molecule type" value="Genomic_DNA"/>
</dbReference>
<keyword evidence="5" id="KW-0119">Carbohydrate metabolism</keyword>
<dbReference type="EC" id="4.1.3.16" evidence="6"/>
<evidence type="ECO:0000313" key="6">
    <source>
        <dbReference type="EMBL" id="HIV85254.1"/>
    </source>
</evidence>
<accession>A0A9D1PNU6</accession>
<evidence type="ECO:0000256" key="1">
    <source>
        <dbReference type="ARBA" id="ARBA00004761"/>
    </source>
</evidence>
<dbReference type="EC" id="4.1.2.14" evidence="6"/>
<evidence type="ECO:0000256" key="4">
    <source>
        <dbReference type="ARBA" id="ARBA00023239"/>
    </source>
</evidence>
<reference evidence="6" key="1">
    <citation type="journal article" date="2021" name="PeerJ">
        <title>Extensive microbial diversity within the chicken gut microbiome revealed by metagenomics and culture.</title>
        <authorList>
            <person name="Gilroy R."/>
            <person name="Ravi A."/>
            <person name="Getino M."/>
            <person name="Pursley I."/>
            <person name="Horton D.L."/>
            <person name="Alikhan N.F."/>
            <person name="Baker D."/>
            <person name="Gharbi K."/>
            <person name="Hall N."/>
            <person name="Watson M."/>
            <person name="Adriaenssens E.M."/>
            <person name="Foster-Nyarko E."/>
            <person name="Jarju S."/>
            <person name="Secka A."/>
            <person name="Antonio M."/>
            <person name="Oren A."/>
            <person name="Chaudhuri R.R."/>
            <person name="La Ragione R."/>
            <person name="Hildebrand F."/>
            <person name="Pallen M.J."/>
        </authorList>
    </citation>
    <scope>NUCLEOTIDE SEQUENCE</scope>
    <source>
        <strain evidence="6">5790</strain>
    </source>
</reference>
<dbReference type="InterPro" id="IPR013785">
    <property type="entry name" value="Aldolase_TIM"/>
</dbReference>
<organism evidence="6 7">
    <name type="scientific">Candidatus Monoglobus merdigallinarum</name>
    <dbReference type="NCBI Taxonomy" id="2838698"/>
    <lineage>
        <taxon>Bacteria</taxon>
        <taxon>Bacillati</taxon>
        <taxon>Bacillota</taxon>
        <taxon>Clostridia</taxon>
        <taxon>Monoglobales</taxon>
        <taxon>Monoglobaceae</taxon>
        <taxon>Monoglobus</taxon>
    </lineage>
</organism>
<evidence type="ECO:0000256" key="3">
    <source>
        <dbReference type="ARBA" id="ARBA00011233"/>
    </source>
</evidence>
<dbReference type="InterPro" id="IPR000887">
    <property type="entry name" value="Aldlse_KDPG_KHG"/>
</dbReference>
<dbReference type="NCBIfam" id="TIGR01182">
    <property type="entry name" value="eda"/>
    <property type="match status" value="1"/>
</dbReference>